<sequence length="329" mass="35355">MALSLEKVDVETLAEFVDHQMWGAAYFDPTNGQVYPAFDGEVLDDAGEPTDPDDHDWLELGGGSSRPAYVDMETFTARLADRRLAERLEQALDGKGAFRRFRDTVYRDADGIVSRAWNAYATARSQQRALAWLGEQGLVDQAELDAAHAVLEAAAAGALREVGVPATGARLVLLNGMPGAGKSTLARRYLADHPGVLCVEADQLRGWIGGDPADHAEAARRLSLALAAAHLADGHDVVVPQLVARLDQVERFEAVAHDVGAELVEVVLHGHVVEARVPDEALEHLVDYASGLADVVAGRPDAHRLAIHHDDLDATYADLLALLEPDVPA</sequence>
<evidence type="ECO:0000313" key="2">
    <source>
        <dbReference type="Proteomes" id="UP001500221"/>
    </source>
</evidence>
<comment type="caution">
    <text evidence="1">The sequence shown here is derived from an EMBL/GenBank/DDBJ whole genome shotgun (WGS) entry which is preliminary data.</text>
</comment>
<dbReference type="Gene3D" id="3.40.50.300">
    <property type="entry name" value="P-loop containing nucleotide triphosphate hydrolases"/>
    <property type="match status" value="1"/>
</dbReference>
<keyword evidence="2" id="KW-1185">Reference proteome</keyword>
<accession>A0ABP9PWS6</accession>
<dbReference type="Proteomes" id="UP001500221">
    <property type="component" value="Unassembled WGS sequence"/>
</dbReference>
<evidence type="ECO:0008006" key="3">
    <source>
        <dbReference type="Google" id="ProtNLM"/>
    </source>
</evidence>
<dbReference type="InterPro" id="IPR027417">
    <property type="entry name" value="P-loop_NTPase"/>
</dbReference>
<gene>
    <name evidence="1" type="ORF">GCM10023340_35380</name>
</gene>
<evidence type="ECO:0000313" key="1">
    <source>
        <dbReference type="EMBL" id="GAA5153397.1"/>
    </source>
</evidence>
<reference evidence="2" key="1">
    <citation type="journal article" date="2019" name="Int. J. Syst. Evol. Microbiol.">
        <title>The Global Catalogue of Microorganisms (GCM) 10K type strain sequencing project: providing services to taxonomists for standard genome sequencing and annotation.</title>
        <authorList>
            <consortium name="The Broad Institute Genomics Platform"/>
            <consortium name="The Broad Institute Genome Sequencing Center for Infectious Disease"/>
            <person name="Wu L."/>
            <person name="Ma J."/>
        </authorList>
    </citation>
    <scope>NUCLEOTIDE SEQUENCE [LARGE SCALE GENOMIC DNA]</scope>
    <source>
        <strain evidence="2">JCM 18459</strain>
    </source>
</reference>
<proteinExistence type="predicted"/>
<protein>
    <recommendedName>
        <fullName evidence="3">UDP-N-acetylglucosamine kinase</fullName>
    </recommendedName>
</protein>
<dbReference type="EMBL" id="BAABKG010000004">
    <property type="protein sequence ID" value="GAA5153397.1"/>
    <property type="molecule type" value="Genomic_DNA"/>
</dbReference>
<organism evidence="1 2">
    <name type="scientific">Nocardioides marinquilinus</name>
    <dbReference type="NCBI Taxonomy" id="1210400"/>
    <lineage>
        <taxon>Bacteria</taxon>
        <taxon>Bacillati</taxon>
        <taxon>Actinomycetota</taxon>
        <taxon>Actinomycetes</taxon>
        <taxon>Propionibacteriales</taxon>
        <taxon>Nocardioidaceae</taxon>
        <taxon>Nocardioides</taxon>
    </lineage>
</organism>
<dbReference type="SUPFAM" id="SSF52540">
    <property type="entry name" value="P-loop containing nucleoside triphosphate hydrolases"/>
    <property type="match status" value="1"/>
</dbReference>
<dbReference type="Pfam" id="PF13671">
    <property type="entry name" value="AAA_33"/>
    <property type="match status" value="1"/>
</dbReference>
<name>A0ABP9PWS6_9ACTN</name>
<dbReference type="RefSeq" id="WP_345461649.1">
    <property type="nucleotide sequence ID" value="NZ_BAABKG010000004.1"/>
</dbReference>